<accession>A0A2T0RKC1</accession>
<feature type="signal peptide" evidence="1">
    <location>
        <begin position="1"/>
        <end position="32"/>
    </location>
</feature>
<evidence type="ECO:0008006" key="4">
    <source>
        <dbReference type="Google" id="ProtNLM"/>
    </source>
</evidence>
<gene>
    <name evidence="2" type="ORF">CLV70_11966</name>
</gene>
<evidence type="ECO:0000256" key="1">
    <source>
        <dbReference type="SAM" id="SignalP"/>
    </source>
</evidence>
<dbReference type="InterPro" id="IPR006311">
    <property type="entry name" value="TAT_signal"/>
</dbReference>
<dbReference type="InterPro" id="IPR046023">
    <property type="entry name" value="DUF5980"/>
</dbReference>
<keyword evidence="3" id="KW-1185">Reference proteome</keyword>
<protein>
    <recommendedName>
        <fullName evidence="4">Secreted protein</fullName>
    </recommendedName>
</protein>
<evidence type="ECO:0000313" key="2">
    <source>
        <dbReference type="EMBL" id="PRY21645.1"/>
    </source>
</evidence>
<comment type="caution">
    <text evidence="2">The sequence shown here is derived from an EMBL/GenBank/DDBJ whole genome shotgun (WGS) entry which is preliminary data.</text>
</comment>
<keyword evidence="1" id="KW-0732">Signal</keyword>
<dbReference type="AlphaFoldDB" id="A0A2T0RKC1"/>
<name>A0A2T0RKC1_9ACTN</name>
<sequence length="145" mass="14595">MVSSTSRRTFGMMLAVAAGVASVAGGGVPAVAGGPAGAEAGWTLMDFDQRLCAEADNSRMNWVFVSLAGEWTSTVTFGMSGLPEGSTVLPADPVPAGSNDGVKVLGLVRVALPALPAGTGTASLWATDGVETQSVDVPLRAVERC</sequence>
<dbReference type="PROSITE" id="PS51318">
    <property type="entry name" value="TAT"/>
    <property type="match status" value="1"/>
</dbReference>
<dbReference type="Pfam" id="PF19410">
    <property type="entry name" value="DUF5980"/>
    <property type="match status" value="1"/>
</dbReference>
<reference evidence="2 3" key="1">
    <citation type="submission" date="2018-03" db="EMBL/GenBank/DDBJ databases">
        <title>Genomic Encyclopedia of Archaeal and Bacterial Type Strains, Phase II (KMG-II): from individual species to whole genera.</title>
        <authorList>
            <person name="Goeker M."/>
        </authorList>
    </citation>
    <scope>NUCLEOTIDE SEQUENCE [LARGE SCALE GENOMIC DNA]</scope>
    <source>
        <strain evidence="2 3">DSM 45348</strain>
    </source>
</reference>
<dbReference type="EMBL" id="PVZG01000019">
    <property type="protein sequence ID" value="PRY21645.1"/>
    <property type="molecule type" value="Genomic_DNA"/>
</dbReference>
<evidence type="ECO:0000313" key="3">
    <source>
        <dbReference type="Proteomes" id="UP000239209"/>
    </source>
</evidence>
<proteinExistence type="predicted"/>
<dbReference type="Proteomes" id="UP000239209">
    <property type="component" value="Unassembled WGS sequence"/>
</dbReference>
<feature type="chain" id="PRO_5015581323" description="Secreted protein" evidence="1">
    <location>
        <begin position="33"/>
        <end position="145"/>
    </location>
</feature>
<organism evidence="2 3">
    <name type="scientific">Pseudosporangium ferrugineum</name>
    <dbReference type="NCBI Taxonomy" id="439699"/>
    <lineage>
        <taxon>Bacteria</taxon>
        <taxon>Bacillati</taxon>
        <taxon>Actinomycetota</taxon>
        <taxon>Actinomycetes</taxon>
        <taxon>Micromonosporales</taxon>
        <taxon>Micromonosporaceae</taxon>
        <taxon>Pseudosporangium</taxon>
    </lineage>
</organism>